<keyword evidence="4" id="KW-0808">Transferase</keyword>
<feature type="transmembrane region" description="Helical" evidence="8">
    <location>
        <begin position="273"/>
        <end position="289"/>
    </location>
</feature>
<gene>
    <name evidence="10" type="ORF">I5M19_16490</name>
</gene>
<keyword evidence="11" id="KW-1185">Reference proteome</keyword>
<dbReference type="PANTHER" id="PTHR33908">
    <property type="entry name" value="MANNOSYLTRANSFERASE YKCB-RELATED"/>
    <property type="match status" value="1"/>
</dbReference>
<evidence type="ECO:0000256" key="1">
    <source>
        <dbReference type="ARBA" id="ARBA00004651"/>
    </source>
</evidence>
<dbReference type="InterPro" id="IPR038731">
    <property type="entry name" value="RgtA/B/C-like"/>
</dbReference>
<proteinExistence type="predicted"/>
<dbReference type="PANTHER" id="PTHR33908:SF11">
    <property type="entry name" value="MEMBRANE PROTEIN"/>
    <property type="match status" value="1"/>
</dbReference>
<dbReference type="EMBL" id="JAEHFW010000003">
    <property type="protein sequence ID" value="MBK0380925.1"/>
    <property type="molecule type" value="Genomic_DNA"/>
</dbReference>
<sequence>MPYKNRRSTYAAFILIFVALKVLLNLFAISRFGFHRDELLHLVLGDHLDWGYKEVPPFIALLANLTHSLFGYSVFAARIFSTIAAGLIIWLTGRITVELGGRRFAITLACLALIFSPAFAASEYLFQPVVFDQLWWVLTVWLFIKYLNTADVRYLYWLGVAVGFGMLTKYTMAFFTFALIIGILISRERKLLFNKHVFFSAAIAIVIFLPNAIWQLTHHLPVINHMKALRETQLEYIKPSEFIMQQLMVNGLSLFIWLIGFACLLFSFKLRRFRFVAIAYIIIFLFLLKMNGKSYYLFGAYPMLFAAGGFAFERLLKRSYYVLRIAAVLLFILPNIILLPIVLPVLPLNTTLGFFRYTQKNMPFLNFITTWEDQKQHATTQDYADMLGWDEMAQKVAKTYHSLTPEQQKQTQIYTDNYGEAGAIHQYRKKYDLPDVVSLNSSFTLWAPDNLNARYIIYVDDDVNVESRLKPLLQSYSKTGEVLNPLAREKGTSIYLLVNPSPKLNDIYKAELAKKRME</sequence>
<dbReference type="Pfam" id="PF13231">
    <property type="entry name" value="PMT_2"/>
    <property type="match status" value="1"/>
</dbReference>
<comment type="caution">
    <text evidence="10">The sequence shown here is derived from an EMBL/GenBank/DDBJ whole genome shotgun (WGS) entry which is preliminary data.</text>
</comment>
<keyword evidence="5 8" id="KW-0812">Transmembrane</keyword>
<evidence type="ECO:0000256" key="5">
    <source>
        <dbReference type="ARBA" id="ARBA00022692"/>
    </source>
</evidence>
<feature type="transmembrane region" description="Helical" evidence="8">
    <location>
        <begin position="295"/>
        <end position="312"/>
    </location>
</feature>
<keyword evidence="3" id="KW-0328">Glycosyltransferase</keyword>
<evidence type="ECO:0000313" key="11">
    <source>
        <dbReference type="Proteomes" id="UP000613193"/>
    </source>
</evidence>
<evidence type="ECO:0000256" key="3">
    <source>
        <dbReference type="ARBA" id="ARBA00022676"/>
    </source>
</evidence>
<evidence type="ECO:0000256" key="4">
    <source>
        <dbReference type="ARBA" id="ARBA00022679"/>
    </source>
</evidence>
<feature type="transmembrane region" description="Helical" evidence="8">
    <location>
        <begin position="12"/>
        <end position="34"/>
    </location>
</feature>
<dbReference type="GO" id="GO:0005886">
    <property type="term" value="C:plasma membrane"/>
    <property type="evidence" value="ECO:0007669"/>
    <property type="project" value="UniProtKB-SubCell"/>
</dbReference>
<comment type="subcellular location">
    <subcellularLocation>
        <location evidence="1">Cell membrane</location>
        <topology evidence="1">Multi-pass membrane protein</topology>
    </subcellularLocation>
</comment>
<evidence type="ECO:0000313" key="10">
    <source>
        <dbReference type="EMBL" id="MBK0380925.1"/>
    </source>
</evidence>
<evidence type="ECO:0000256" key="6">
    <source>
        <dbReference type="ARBA" id="ARBA00022989"/>
    </source>
</evidence>
<dbReference type="AlphaFoldDB" id="A0A934PWZ7"/>
<name>A0A934PWZ7_9SPHI</name>
<feature type="transmembrane region" description="Helical" evidence="8">
    <location>
        <begin position="247"/>
        <end position="266"/>
    </location>
</feature>
<accession>A0A934PWZ7</accession>
<keyword evidence="7 8" id="KW-0472">Membrane</keyword>
<reference evidence="10" key="1">
    <citation type="submission" date="2020-12" db="EMBL/GenBank/DDBJ databases">
        <title>Bacterial novel species Mucilaginibacter sp. SD-g isolated from soil.</title>
        <authorList>
            <person name="Jung H.-Y."/>
        </authorList>
    </citation>
    <scope>NUCLEOTIDE SEQUENCE</scope>
    <source>
        <strain evidence="10">SD-g</strain>
    </source>
</reference>
<feature type="transmembrane region" description="Helical" evidence="8">
    <location>
        <begin position="321"/>
        <end position="346"/>
    </location>
</feature>
<feature type="transmembrane region" description="Helical" evidence="8">
    <location>
        <begin position="69"/>
        <end position="92"/>
    </location>
</feature>
<feature type="transmembrane region" description="Helical" evidence="8">
    <location>
        <begin position="154"/>
        <end position="185"/>
    </location>
</feature>
<organism evidence="10 11">
    <name type="scientific">Mucilaginibacter segetis</name>
    <dbReference type="NCBI Taxonomy" id="2793071"/>
    <lineage>
        <taxon>Bacteria</taxon>
        <taxon>Pseudomonadati</taxon>
        <taxon>Bacteroidota</taxon>
        <taxon>Sphingobacteriia</taxon>
        <taxon>Sphingobacteriales</taxon>
        <taxon>Sphingobacteriaceae</taxon>
        <taxon>Mucilaginibacter</taxon>
    </lineage>
</organism>
<protein>
    <submittedName>
        <fullName evidence="10">Glycosyltransferase family 39 protein</fullName>
    </submittedName>
</protein>
<feature type="transmembrane region" description="Helical" evidence="8">
    <location>
        <begin position="197"/>
        <end position="216"/>
    </location>
</feature>
<dbReference type="RefSeq" id="WP_200067456.1">
    <property type="nucleotide sequence ID" value="NZ_JAEHFW010000003.1"/>
</dbReference>
<keyword evidence="6 8" id="KW-1133">Transmembrane helix</keyword>
<evidence type="ECO:0000259" key="9">
    <source>
        <dbReference type="Pfam" id="PF13231"/>
    </source>
</evidence>
<dbReference type="InterPro" id="IPR050297">
    <property type="entry name" value="LipidA_mod_glycosyltrf_83"/>
</dbReference>
<dbReference type="GO" id="GO:0009103">
    <property type="term" value="P:lipopolysaccharide biosynthetic process"/>
    <property type="evidence" value="ECO:0007669"/>
    <property type="project" value="UniProtKB-ARBA"/>
</dbReference>
<keyword evidence="2" id="KW-1003">Cell membrane</keyword>
<evidence type="ECO:0000256" key="8">
    <source>
        <dbReference type="SAM" id="Phobius"/>
    </source>
</evidence>
<dbReference type="Proteomes" id="UP000613193">
    <property type="component" value="Unassembled WGS sequence"/>
</dbReference>
<evidence type="ECO:0000256" key="2">
    <source>
        <dbReference type="ARBA" id="ARBA00022475"/>
    </source>
</evidence>
<evidence type="ECO:0000256" key="7">
    <source>
        <dbReference type="ARBA" id="ARBA00023136"/>
    </source>
</evidence>
<feature type="transmembrane region" description="Helical" evidence="8">
    <location>
        <begin position="104"/>
        <end position="126"/>
    </location>
</feature>
<feature type="domain" description="Glycosyltransferase RgtA/B/C/D-like" evidence="9">
    <location>
        <begin position="55"/>
        <end position="214"/>
    </location>
</feature>
<dbReference type="GO" id="GO:0016763">
    <property type="term" value="F:pentosyltransferase activity"/>
    <property type="evidence" value="ECO:0007669"/>
    <property type="project" value="TreeGrafter"/>
</dbReference>